<evidence type="ECO:0000313" key="4">
    <source>
        <dbReference type="EMBL" id="GFH58262.1"/>
    </source>
</evidence>
<organism evidence="4 5">
    <name type="scientific">Chaetoceros tenuissimus</name>
    <dbReference type="NCBI Taxonomy" id="426638"/>
    <lineage>
        <taxon>Eukaryota</taxon>
        <taxon>Sar</taxon>
        <taxon>Stramenopiles</taxon>
        <taxon>Ochrophyta</taxon>
        <taxon>Bacillariophyta</taxon>
        <taxon>Coscinodiscophyceae</taxon>
        <taxon>Chaetocerotophycidae</taxon>
        <taxon>Chaetocerotales</taxon>
        <taxon>Chaetocerotaceae</taxon>
        <taxon>Chaetoceros</taxon>
    </lineage>
</organism>
<dbReference type="GO" id="GO:0015074">
    <property type="term" value="P:DNA integration"/>
    <property type="evidence" value="ECO:0007669"/>
    <property type="project" value="InterPro"/>
</dbReference>
<feature type="chain" id="PRO_5042151859" description="Integrase catalytic domain-containing protein" evidence="2">
    <location>
        <begin position="20"/>
        <end position="1419"/>
    </location>
</feature>
<dbReference type="CDD" id="cd09272">
    <property type="entry name" value="RNase_HI_RT_Ty1"/>
    <property type="match status" value="1"/>
</dbReference>
<feature type="compositionally biased region" description="Basic and acidic residues" evidence="1">
    <location>
        <begin position="789"/>
        <end position="824"/>
    </location>
</feature>
<dbReference type="PROSITE" id="PS50994">
    <property type="entry name" value="INTEGRASE"/>
    <property type="match status" value="1"/>
</dbReference>
<keyword evidence="5" id="KW-1185">Reference proteome</keyword>
<dbReference type="GO" id="GO:0003676">
    <property type="term" value="F:nucleic acid binding"/>
    <property type="evidence" value="ECO:0007669"/>
    <property type="project" value="InterPro"/>
</dbReference>
<dbReference type="InterPro" id="IPR013103">
    <property type="entry name" value="RVT_2"/>
</dbReference>
<proteinExistence type="predicted"/>
<dbReference type="Proteomes" id="UP001054902">
    <property type="component" value="Unassembled WGS sequence"/>
</dbReference>
<evidence type="ECO:0000259" key="3">
    <source>
        <dbReference type="PROSITE" id="PS50994"/>
    </source>
</evidence>
<dbReference type="Gene3D" id="3.30.420.10">
    <property type="entry name" value="Ribonuclease H-like superfamily/Ribonuclease H"/>
    <property type="match status" value="1"/>
</dbReference>
<feature type="region of interest" description="Disordered" evidence="1">
    <location>
        <begin position="764"/>
        <end position="834"/>
    </location>
</feature>
<reference evidence="4 5" key="1">
    <citation type="journal article" date="2021" name="Sci. Rep.">
        <title>The genome of the diatom Chaetoceros tenuissimus carries an ancient integrated fragment of an extant virus.</title>
        <authorList>
            <person name="Hongo Y."/>
            <person name="Kimura K."/>
            <person name="Takaki Y."/>
            <person name="Yoshida Y."/>
            <person name="Baba S."/>
            <person name="Kobayashi G."/>
            <person name="Nagasaki K."/>
            <person name="Hano T."/>
            <person name="Tomaru Y."/>
        </authorList>
    </citation>
    <scope>NUCLEOTIDE SEQUENCE [LARGE SCALE GENOMIC DNA]</scope>
    <source>
        <strain evidence="4 5">NIES-3715</strain>
    </source>
</reference>
<dbReference type="InterPro" id="IPR001584">
    <property type="entry name" value="Integrase_cat-core"/>
</dbReference>
<sequence>MVTYFLPAVFVLFFSQVLSNTLNVNDSFKHINSKEERKMNNISEIRAKFGAETLKSVKIYNDKVAVDIDKASHLEQTCQKTKFFFAKIKRTIGYIIGFEWMKSPPGESRKYARNRRRKDMHWQFSYKRRKGKRRIKIGTYLARIREQIPEADFDTREQKLFKAYKNLLPNTSKYDRRGKIAVSLLAMQAVAFSTSFKGTRSTKFDTDSGDVGIDNRCSACISHKVDDFVGDLRETNRVIKGYGGTKTANLMVGTIKWNILDDEGMPHEFLIPNSYYSPQGGVRLLSPQHWAKVQKGNKKHLKPFSRTTATDVTLVWNNQASKLTVPLSKESNVATLRLSPGYEKFHAFCAECESNSNKEDYNPLLVNAVGVVSDNESDDEIEESELQDKVQNEWPKNPTKMTWKLKEAPAVVEIEEDRLPDTDTSQLLRYHQQFGHISFAKLQAMAKVGIIPSKLAKCNIPVCVACMYAKAHKKPWRSKLPKEKPKPAPTKPGELVSVDQLTSPTPGLIAQMTGILTTKRYKYATVFVDQASRLGYVYLQKTANVEETLEAKLAFELYSEHRGVKIQAYHADNGVFRANKWIEACHKKSQKLTFAGVNAHHSNGLAEKRIRDLQDHARTMLIHANNRWKKCITANLWPYAVREANNAINHTPNMKDNDKRSPYQIFTDTKVNVNPKHFKPFGCPVYILENELQQNKPYHKWKQRSKVGIYLGKSEQHGRNVSLVLNRTTGLVSPAFHVKHDSSFHSVKQDHFDSLWQIKAGLVKATPTPPPTIETQKRKEVTFNLNSEQSHDTSRKRKATEELQHNSKDKDSTKEVRKEPEGEPTKVPSKPKTVQPHIEAMLTEISEVTKDDIEGEIFCLSALFPDREDTEENPLLAFKANADPDTLYHHEAMKQPDRKEFIKSMQKEVDDQMKNNNFTVIKRELVPEGEKIFPAVWQMRRKREILTGAIKKHKARLNFDGSKSKKGIHYDQTYAPVASWTSVRLLLTLVCVHGWKTQQLDFVSAFTQAPIDKELYMEIPRGIQVEGADNPKDYCLKIHKNIYGQKSAGRTWNQYLVKKLTQELGFTQSKIDECVFYRGRTMYVLYTDDSILAGPSQKEIDQIIEDIRKAKLEITIEGTLEDFLGVNIDRREDGTIHLSQPQLISQILKDLKMDEDRTNEKDTPASSSKLLSRHSDSEDFDKSFHYRSIIGKLNYLEKGSRSDIAYITHQCARFTTAPKEEHGKAIRWLARYLKGSRDKGTILKPNKSRDLELYVDADFAGNWDSKETQDRDTARSRHGYFIFYKGCPILWKSQLQTEISLSSTESEYTGLSYALRDVIPIMNLLKEMKEQGFPIESTTPQVKCKVFEDNSGALEMAKVHKYRPRTKHLNNRLHHFRDYVSRGEIEILPIDTKEQLADYLTKALNFATLSYLRKKVMGW</sequence>
<dbReference type="PANTHER" id="PTHR11439">
    <property type="entry name" value="GAG-POL-RELATED RETROTRANSPOSON"/>
    <property type="match status" value="1"/>
</dbReference>
<feature type="region of interest" description="Disordered" evidence="1">
    <location>
        <begin position="477"/>
        <end position="497"/>
    </location>
</feature>
<dbReference type="InterPro" id="IPR012337">
    <property type="entry name" value="RNaseH-like_sf"/>
</dbReference>
<evidence type="ECO:0000256" key="2">
    <source>
        <dbReference type="SAM" id="SignalP"/>
    </source>
</evidence>
<dbReference type="InterPro" id="IPR043502">
    <property type="entry name" value="DNA/RNA_pol_sf"/>
</dbReference>
<evidence type="ECO:0000256" key="1">
    <source>
        <dbReference type="SAM" id="MobiDB-lite"/>
    </source>
</evidence>
<name>A0AAD3HC12_9STRA</name>
<protein>
    <recommendedName>
        <fullName evidence="3">Integrase catalytic domain-containing protein</fullName>
    </recommendedName>
</protein>
<keyword evidence="2" id="KW-0732">Signal</keyword>
<comment type="caution">
    <text evidence="4">The sequence shown here is derived from an EMBL/GenBank/DDBJ whole genome shotgun (WGS) entry which is preliminary data.</text>
</comment>
<evidence type="ECO:0000313" key="5">
    <source>
        <dbReference type="Proteomes" id="UP001054902"/>
    </source>
</evidence>
<gene>
    <name evidence="4" type="ORF">CTEN210_14738</name>
</gene>
<dbReference type="SUPFAM" id="SSF53098">
    <property type="entry name" value="Ribonuclease H-like"/>
    <property type="match status" value="1"/>
</dbReference>
<dbReference type="PANTHER" id="PTHR11439:SF463">
    <property type="entry name" value="REVERSE TRANSCRIPTASE TY1_COPIA-TYPE DOMAIN-CONTAINING PROTEIN"/>
    <property type="match status" value="1"/>
</dbReference>
<dbReference type="SUPFAM" id="SSF56672">
    <property type="entry name" value="DNA/RNA polymerases"/>
    <property type="match status" value="1"/>
</dbReference>
<dbReference type="Pfam" id="PF07727">
    <property type="entry name" value="RVT_2"/>
    <property type="match status" value="1"/>
</dbReference>
<dbReference type="InterPro" id="IPR036397">
    <property type="entry name" value="RNaseH_sf"/>
</dbReference>
<dbReference type="EMBL" id="BLLK01000061">
    <property type="protein sequence ID" value="GFH58262.1"/>
    <property type="molecule type" value="Genomic_DNA"/>
</dbReference>
<feature type="domain" description="Integrase catalytic" evidence="3">
    <location>
        <begin position="488"/>
        <end position="670"/>
    </location>
</feature>
<feature type="signal peptide" evidence="2">
    <location>
        <begin position="1"/>
        <end position="19"/>
    </location>
</feature>
<accession>A0AAD3HC12</accession>